<accession>A0ABS2Z5E7</accession>
<gene>
    <name evidence="1" type="primary">Ifi44l_15</name>
    <name evidence="1" type="ORF">GTO92_0004101</name>
</gene>
<organism evidence="1 2">
    <name type="scientific">Polypterus senegalus</name>
    <name type="common">Senegal bichir</name>
    <dbReference type="NCBI Taxonomy" id="55291"/>
    <lineage>
        <taxon>Eukaryota</taxon>
        <taxon>Metazoa</taxon>
        <taxon>Chordata</taxon>
        <taxon>Craniata</taxon>
        <taxon>Vertebrata</taxon>
        <taxon>Euteleostomi</taxon>
        <taxon>Actinopterygii</taxon>
        <taxon>Polypteriformes</taxon>
        <taxon>Polypteridae</taxon>
        <taxon>Polypterus</taxon>
    </lineage>
</organism>
<dbReference type="EMBL" id="JAAWVN010025994">
    <property type="protein sequence ID" value="MBN3294275.1"/>
    <property type="molecule type" value="Genomic_DNA"/>
</dbReference>
<dbReference type="PANTHER" id="PTHR14241:SF32">
    <property type="entry name" value="VWFA DOMAIN-CONTAINING PROTEIN-RELATED"/>
    <property type="match status" value="1"/>
</dbReference>
<keyword evidence="2" id="KW-1185">Reference proteome</keyword>
<dbReference type="Proteomes" id="UP001166052">
    <property type="component" value="Unassembled WGS sequence"/>
</dbReference>
<feature type="non-terminal residue" evidence="1">
    <location>
        <position position="274"/>
    </location>
</feature>
<name>A0ABS2Z5E7_POLSE</name>
<sequence length="274" mass="30793">RDKLLDEIRNYQTMIKSVAEPRILLIGQIGCGKSSFFNSVNSIFRGYAYSPSQRWICTDSILSSHTQYRTYPIHDGRGGKKVPFILCDTMGLEGSSDEAGIHVDDIISVINGHVPDQYEFNPKVPISDKFKCYREKPSLADKVYCIVYVVEASKVSLISEVLLKKFKFIQSNVNNMGIPQLLMVTKIDDACTEVAKDLTKVYQSRYIYEKVTQLAQVLGVPPSAISLVKNYAVDFELNLNMDVLILTALQQMLRAVDACLDEMKQRGLIKEGSS</sequence>
<feature type="non-terminal residue" evidence="1">
    <location>
        <position position="1"/>
    </location>
</feature>
<dbReference type="SUPFAM" id="SSF52540">
    <property type="entry name" value="P-loop containing nucleoside triphosphate hydrolases"/>
    <property type="match status" value="1"/>
</dbReference>
<proteinExistence type="predicted"/>
<dbReference type="Gene3D" id="3.40.50.300">
    <property type="entry name" value="P-loop containing nucleotide triphosphate hydrolases"/>
    <property type="match status" value="1"/>
</dbReference>
<reference evidence="1" key="1">
    <citation type="journal article" date="2021" name="Cell">
        <title>Tracing the genetic footprints of vertebrate landing in non-teleost ray-finned fishes.</title>
        <authorList>
            <person name="Bi X."/>
            <person name="Wang K."/>
            <person name="Yang L."/>
            <person name="Pan H."/>
            <person name="Jiang H."/>
            <person name="Wei Q."/>
            <person name="Fang M."/>
            <person name="Yu H."/>
            <person name="Zhu C."/>
            <person name="Cai Y."/>
            <person name="He Y."/>
            <person name="Gan X."/>
            <person name="Zeng H."/>
            <person name="Yu D."/>
            <person name="Zhu Y."/>
            <person name="Jiang H."/>
            <person name="Qiu Q."/>
            <person name="Yang H."/>
            <person name="Zhang Y.E."/>
            <person name="Wang W."/>
            <person name="Zhu M."/>
            <person name="He S."/>
            <person name="Zhang G."/>
        </authorList>
    </citation>
    <scope>NUCLEOTIDE SEQUENCE</scope>
    <source>
        <strain evidence="1">Bchr_001</strain>
    </source>
</reference>
<protein>
    <submittedName>
        <fullName evidence="1">IF44L protein</fullName>
    </submittedName>
</protein>
<dbReference type="InterPro" id="IPR027417">
    <property type="entry name" value="P-loop_NTPase"/>
</dbReference>
<dbReference type="PANTHER" id="PTHR14241">
    <property type="entry name" value="INTERFERON-INDUCED PROTEIN 44"/>
    <property type="match status" value="1"/>
</dbReference>
<evidence type="ECO:0000313" key="2">
    <source>
        <dbReference type="Proteomes" id="UP001166052"/>
    </source>
</evidence>
<comment type="caution">
    <text evidence="1">The sequence shown here is derived from an EMBL/GenBank/DDBJ whole genome shotgun (WGS) entry which is preliminary data.</text>
</comment>
<evidence type="ECO:0000313" key="1">
    <source>
        <dbReference type="EMBL" id="MBN3294275.1"/>
    </source>
</evidence>